<evidence type="ECO:0000256" key="2">
    <source>
        <dbReference type="PROSITE-ProRule" id="PRU00708"/>
    </source>
</evidence>
<dbReference type="InterPro" id="IPR046848">
    <property type="entry name" value="E_motif"/>
</dbReference>
<reference evidence="3" key="1">
    <citation type="journal article" date="2023" name="Plant J.">
        <title>The genome of the king protea, Protea cynaroides.</title>
        <authorList>
            <person name="Chang J."/>
            <person name="Duong T.A."/>
            <person name="Schoeman C."/>
            <person name="Ma X."/>
            <person name="Roodt D."/>
            <person name="Barker N."/>
            <person name="Li Z."/>
            <person name="Van de Peer Y."/>
            <person name="Mizrachi E."/>
        </authorList>
    </citation>
    <scope>NUCLEOTIDE SEQUENCE</scope>
    <source>
        <tissue evidence="3">Young leaves</tissue>
    </source>
</reference>
<protein>
    <recommendedName>
        <fullName evidence="5">Pentatricopeptide repeat-containing protein</fullName>
    </recommendedName>
</protein>
<dbReference type="PANTHER" id="PTHR47926:SF537">
    <property type="entry name" value="PENTACOTRIPEPTIDE-REPEAT REGION OF PRORP DOMAIN-CONTAINING PROTEIN"/>
    <property type="match status" value="1"/>
</dbReference>
<dbReference type="PROSITE" id="PS51375">
    <property type="entry name" value="PPR"/>
    <property type="match status" value="4"/>
</dbReference>
<accession>A0A9Q0HCH5</accession>
<keyword evidence="1" id="KW-0677">Repeat</keyword>
<dbReference type="GO" id="GO:0003723">
    <property type="term" value="F:RNA binding"/>
    <property type="evidence" value="ECO:0007669"/>
    <property type="project" value="InterPro"/>
</dbReference>
<feature type="repeat" description="PPR" evidence="2">
    <location>
        <begin position="371"/>
        <end position="406"/>
    </location>
</feature>
<dbReference type="OrthoDB" id="185373at2759"/>
<dbReference type="AlphaFoldDB" id="A0A9Q0HCH5"/>
<dbReference type="NCBIfam" id="TIGR00756">
    <property type="entry name" value="PPR"/>
    <property type="match status" value="3"/>
</dbReference>
<evidence type="ECO:0000313" key="3">
    <source>
        <dbReference type="EMBL" id="KAJ4961587.1"/>
    </source>
</evidence>
<proteinExistence type="predicted"/>
<dbReference type="Pfam" id="PF20431">
    <property type="entry name" value="E_motif"/>
    <property type="match status" value="1"/>
</dbReference>
<evidence type="ECO:0008006" key="5">
    <source>
        <dbReference type="Google" id="ProtNLM"/>
    </source>
</evidence>
<dbReference type="InterPro" id="IPR046849">
    <property type="entry name" value="E2_motif"/>
</dbReference>
<feature type="repeat" description="PPR" evidence="2">
    <location>
        <begin position="335"/>
        <end position="365"/>
    </location>
</feature>
<gene>
    <name evidence="3" type="ORF">NE237_021497</name>
</gene>
<feature type="repeat" description="PPR" evidence="2">
    <location>
        <begin position="198"/>
        <end position="232"/>
    </location>
</feature>
<feature type="repeat" description="PPR" evidence="2">
    <location>
        <begin position="125"/>
        <end position="162"/>
    </location>
</feature>
<dbReference type="GO" id="GO:0009451">
    <property type="term" value="P:RNA modification"/>
    <property type="evidence" value="ECO:0007669"/>
    <property type="project" value="InterPro"/>
</dbReference>
<comment type="caution">
    <text evidence="3">The sequence shown here is derived from an EMBL/GenBank/DDBJ whole genome shotgun (WGS) entry which is preliminary data.</text>
</comment>
<dbReference type="InterPro" id="IPR011990">
    <property type="entry name" value="TPR-like_helical_dom_sf"/>
</dbReference>
<keyword evidence="4" id="KW-1185">Reference proteome</keyword>
<dbReference type="Proteomes" id="UP001141806">
    <property type="component" value="Unassembled WGS sequence"/>
</dbReference>
<dbReference type="Pfam" id="PF13041">
    <property type="entry name" value="PPR_2"/>
    <property type="match status" value="2"/>
</dbReference>
<organism evidence="3 4">
    <name type="scientific">Protea cynaroides</name>
    <dbReference type="NCBI Taxonomy" id="273540"/>
    <lineage>
        <taxon>Eukaryota</taxon>
        <taxon>Viridiplantae</taxon>
        <taxon>Streptophyta</taxon>
        <taxon>Embryophyta</taxon>
        <taxon>Tracheophyta</taxon>
        <taxon>Spermatophyta</taxon>
        <taxon>Magnoliopsida</taxon>
        <taxon>Proteales</taxon>
        <taxon>Proteaceae</taxon>
        <taxon>Protea</taxon>
    </lineage>
</organism>
<dbReference type="InterPro" id="IPR046960">
    <property type="entry name" value="PPR_At4g14850-like_plant"/>
</dbReference>
<dbReference type="InterPro" id="IPR002885">
    <property type="entry name" value="PPR_rpt"/>
</dbReference>
<evidence type="ECO:0000313" key="4">
    <source>
        <dbReference type="Proteomes" id="UP001141806"/>
    </source>
</evidence>
<dbReference type="FunFam" id="1.25.40.10:FF:000184">
    <property type="entry name" value="Pentatricopeptide repeat-containing protein, chloroplastic"/>
    <property type="match status" value="1"/>
</dbReference>
<dbReference type="Pfam" id="PF20430">
    <property type="entry name" value="Eplus_motif"/>
    <property type="match status" value="1"/>
</dbReference>
<name>A0A9Q0HCH5_9MAGN</name>
<dbReference type="EMBL" id="JAMYWD010000009">
    <property type="protein sequence ID" value="KAJ4961587.1"/>
    <property type="molecule type" value="Genomic_DNA"/>
</dbReference>
<evidence type="ECO:0000256" key="1">
    <source>
        <dbReference type="ARBA" id="ARBA00022737"/>
    </source>
</evidence>
<dbReference type="Pfam" id="PF01535">
    <property type="entry name" value="PPR"/>
    <property type="match status" value="3"/>
</dbReference>
<dbReference type="Gene3D" id="1.25.40.10">
    <property type="entry name" value="Tetratricopeptide repeat domain"/>
    <property type="match status" value="2"/>
</dbReference>
<dbReference type="FunFam" id="1.25.40.10:FF:000344">
    <property type="entry name" value="Pentatricopeptide repeat-containing protein"/>
    <property type="match status" value="1"/>
</dbReference>
<dbReference type="PANTHER" id="PTHR47926">
    <property type="entry name" value="PENTATRICOPEPTIDE REPEAT-CONTAINING PROTEIN"/>
    <property type="match status" value="1"/>
</dbReference>
<sequence>MLWPLRPKGHLTDLFLRSCISLANHFSTSVNATAISGDTEVHHKIDWVSQNKLFQKHPRLHSLEEECKSLGQLKQVLSYIFVSGLHRNPFVISRVLYSCIFLSDEASELKRSYGAFVFSQMDRPNTFSWNTMIRAFAISSDSCDTLVAFQYYVEMLRQGFLPDQYTYPFLLQACVSVYDLGFGKQVHCHVVSLGLVHNLFVQNALLHFYLVFGSMEQAWQLFDEMPERDVVSWTTFISGLVTQGFCMESLLVFRGMIDRAVNARPNVATMVSVMSACASLGSLDHTRCLHSYLEKAGWIEVEISVRNALLDAYAKCGSMDCATKVFCEKHGVQKDLYSWTTMIAGLAMHGHGLDAIYLFQQMKQEVGIKPDAITFIAVLSACAHAGLVNDGLQIFQSMEAEFGIVPEQKHYGCMVDLFGRAGLLQYAYEFVDRLPVESNLAILGSLLSACRVHNNLQLAEAVLKKIELSCEYSGGAHVLLSNVYANDSRWFEVIDVREGMRGMDALVKGKPPGRSWIQMKGVVHEFIVGDKSHPQAAEMYIALEGLSKLLM</sequence>